<feature type="domain" description="DUF630" evidence="3">
    <location>
        <begin position="1"/>
        <end position="60"/>
    </location>
</feature>
<name>A0A8T2RSJ2_CERRI</name>
<dbReference type="Proteomes" id="UP000825935">
    <property type="component" value="Chromosome 24"/>
</dbReference>
<evidence type="ECO:0000259" key="3">
    <source>
        <dbReference type="Pfam" id="PF04783"/>
    </source>
</evidence>
<evidence type="ECO:0000259" key="2">
    <source>
        <dbReference type="Pfam" id="PF04782"/>
    </source>
</evidence>
<dbReference type="EMBL" id="CM035429">
    <property type="protein sequence ID" value="KAH7299404.1"/>
    <property type="molecule type" value="Genomic_DNA"/>
</dbReference>
<feature type="region of interest" description="Disordered" evidence="1">
    <location>
        <begin position="143"/>
        <end position="218"/>
    </location>
</feature>
<evidence type="ECO:0000313" key="5">
    <source>
        <dbReference type="Proteomes" id="UP000825935"/>
    </source>
</evidence>
<dbReference type="OrthoDB" id="1924034at2759"/>
<evidence type="ECO:0000313" key="4">
    <source>
        <dbReference type="EMBL" id="KAH7299402.1"/>
    </source>
</evidence>
<dbReference type="PANTHER" id="PTHR21450">
    <property type="entry name" value="PROTEIN ALTERED PHOSPHATE STARVATION RESPONSE 1"/>
    <property type="match status" value="1"/>
</dbReference>
<protein>
    <submittedName>
        <fullName evidence="4">Uncharacterized protein</fullName>
    </submittedName>
</protein>
<dbReference type="AlphaFoldDB" id="A0A8T2RSJ2"/>
<dbReference type="EMBL" id="CM035429">
    <property type="protein sequence ID" value="KAH7299400.1"/>
    <property type="molecule type" value="Genomic_DNA"/>
</dbReference>
<feature type="compositionally biased region" description="Polar residues" evidence="1">
    <location>
        <begin position="324"/>
        <end position="335"/>
    </location>
</feature>
<proteinExistence type="predicted"/>
<dbReference type="EMBL" id="CM035429">
    <property type="protein sequence ID" value="KAH7299402.1"/>
    <property type="molecule type" value="Genomic_DNA"/>
</dbReference>
<organism evidence="4 5">
    <name type="scientific">Ceratopteris richardii</name>
    <name type="common">Triangle waterfern</name>
    <dbReference type="NCBI Taxonomy" id="49495"/>
    <lineage>
        <taxon>Eukaryota</taxon>
        <taxon>Viridiplantae</taxon>
        <taxon>Streptophyta</taxon>
        <taxon>Embryophyta</taxon>
        <taxon>Tracheophyta</taxon>
        <taxon>Polypodiopsida</taxon>
        <taxon>Polypodiidae</taxon>
        <taxon>Polypodiales</taxon>
        <taxon>Pteridineae</taxon>
        <taxon>Pteridaceae</taxon>
        <taxon>Parkerioideae</taxon>
        <taxon>Ceratopteris</taxon>
    </lineage>
</organism>
<gene>
    <name evidence="4" type="ORF">KP509_24G009600</name>
</gene>
<reference evidence="4" key="1">
    <citation type="submission" date="2021-08" db="EMBL/GenBank/DDBJ databases">
        <title>WGS assembly of Ceratopteris richardii.</title>
        <authorList>
            <person name="Marchant D.B."/>
            <person name="Chen G."/>
            <person name="Jenkins J."/>
            <person name="Shu S."/>
            <person name="Leebens-Mack J."/>
            <person name="Grimwood J."/>
            <person name="Schmutz J."/>
            <person name="Soltis P."/>
            <person name="Soltis D."/>
            <person name="Chen Z.-H."/>
        </authorList>
    </citation>
    <scope>NUCLEOTIDE SEQUENCE</scope>
    <source>
        <strain evidence="4">Whitten #5841</strain>
        <tissue evidence="4">Leaf</tissue>
    </source>
</reference>
<sequence>MGCSTSKAVIESTDDVLRKCKIRRSYIEDAIKYRKSFALSHALYVHSIRDVGSALKNFTEGVYRDADASSKPSGTTVLVLPPPSTSSIDNLSPPHRSGEHSTTTSSPNSLSNGIPVLSPILPTEISISPPLSPMRLPISSAHSSLLSSTNHQAASPSDSLSTTPNTPSPLVNPERSHSLGTRLALKRTISPDRGSEFSPSYYSPSRDDNDESIAGFSPPSSLLADATWFKKSFTPPPIPRHLQERRQMKRVSDVDTEETKAATKVLEAEQEMPDLEELDSNNEETVCNDRQEVPGRDKFDSPIDAVPEEFQKRVMLDETLDNTASTVTNGKNTNHLEGASNVLRTPSGNFASETVTSESPPEDEVIRKKQESPIVVKEGNVNEAIQYIDDLFERVYQCGLDVSRMLEVQMCHDANSSDMKDSLKVFNSITSHWSKRTSSSIMGEEDEADRLFECGMFGSHASTLERLHAWERKLYHELKEGNLLRVSFDQKFNELHNLNATDGNQIQRDKLKATIKKLDTRLFVAVGAISATSARIQSLTNEELYPQLCEMLEGLASMWRTMSECHRTQTEIAFKLQSFVNIDVEVEITDGQKKATIRLKRELEKLQASFEGWVRSQKKYIIELDEWIKKCYEIKYPSADSERSSKRNSSQRPVKSPIFWLLKAWRECLHDLKSDSFMNGMKNFTAAINILQMDQLNELKSKRQVERSTKRLGQQTEFLNKLERKYTESKREGFGSSRLLRLPSTKSIPRERAHLDKYKNQADVEKHGYLEAAEVRKSASLDLLQQQLPVLFESFTQFAKDVQKLYENVNEKAEKGGTQEQEGTQLLLW</sequence>
<dbReference type="EMBL" id="CM035429">
    <property type="protein sequence ID" value="KAH7299403.1"/>
    <property type="molecule type" value="Genomic_DNA"/>
</dbReference>
<dbReference type="InterPro" id="IPR006867">
    <property type="entry name" value="DUF632"/>
</dbReference>
<keyword evidence="5" id="KW-1185">Reference proteome</keyword>
<comment type="caution">
    <text evidence="4">The sequence shown here is derived from an EMBL/GenBank/DDBJ whole genome shotgun (WGS) entry which is preliminary data.</text>
</comment>
<feature type="compositionally biased region" description="Polar residues" evidence="1">
    <location>
        <begin position="149"/>
        <end position="169"/>
    </location>
</feature>
<evidence type="ECO:0000256" key="1">
    <source>
        <dbReference type="SAM" id="MobiDB-lite"/>
    </source>
</evidence>
<feature type="region of interest" description="Disordered" evidence="1">
    <location>
        <begin position="324"/>
        <end position="347"/>
    </location>
</feature>
<feature type="region of interest" description="Disordered" evidence="1">
    <location>
        <begin position="65"/>
        <end position="115"/>
    </location>
</feature>
<accession>A0A8T2RSJ2</accession>
<dbReference type="EMBL" id="CM035429">
    <property type="protein sequence ID" value="KAH7299401.1"/>
    <property type="molecule type" value="Genomic_DNA"/>
</dbReference>
<dbReference type="InterPro" id="IPR006868">
    <property type="entry name" value="DUF630"/>
</dbReference>
<dbReference type="Pfam" id="PF04783">
    <property type="entry name" value="DUF630"/>
    <property type="match status" value="1"/>
</dbReference>
<dbReference type="Pfam" id="PF04782">
    <property type="entry name" value="DUF632"/>
    <property type="match status" value="1"/>
</dbReference>
<feature type="domain" description="DUF632" evidence="2">
    <location>
        <begin position="383"/>
        <end position="689"/>
    </location>
</feature>
<dbReference type="PANTHER" id="PTHR21450:SF23">
    <property type="entry name" value="PROTEIN ALTERED PHOSPHATE STARVATION RESPONSE 1"/>
    <property type="match status" value="1"/>
</dbReference>